<feature type="transmembrane region" description="Helical" evidence="1">
    <location>
        <begin position="609"/>
        <end position="630"/>
    </location>
</feature>
<feature type="transmembrane region" description="Helical" evidence="1">
    <location>
        <begin position="475"/>
        <end position="496"/>
    </location>
</feature>
<feature type="transmembrane region" description="Helical" evidence="1">
    <location>
        <begin position="389"/>
        <end position="411"/>
    </location>
</feature>
<name>A0ABN2LS37_9MICO</name>
<organism evidence="2 3">
    <name type="scientific">Nostocoides veronense</name>
    <dbReference type="NCBI Taxonomy" id="330836"/>
    <lineage>
        <taxon>Bacteria</taxon>
        <taxon>Bacillati</taxon>
        <taxon>Actinomycetota</taxon>
        <taxon>Actinomycetes</taxon>
        <taxon>Micrococcales</taxon>
        <taxon>Intrasporangiaceae</taxon>
        <taxon>Nostocoides</taxon>
    </lineage>
</organism>
<feature type="transmembrane region" description="Helical" evidence="1">
    <location>
        <begin position="187"/>
        <end position="206"/>
    </location>
</feature>
<feature type="transmembrane region" description="Helical" evidence="1">
    <location>
        <begin position="582"/>
        <end position="603"/>
    </location>
</feature>
<protein>
    <submittedName>
        <fullName evidence="2">DUF2339 domain-containing protein</fullName>
    </submittedName>
</protein>
<feature type="transmembrane region" description="Helical" evidence="1">
    <location>
        <begin position="154"/>
        <end position="175"/>
    </location>
</feature>
<feature type="transmembrane region" description="Helical" evidence="1">
    <location>
        <begin position="442"/>
        <end position="463"/>
    </location>
</feature>
<feature type="transmembrane region" description="Helical" evidence="1">
    <location>
        <begin position="552"/>
        <end position="570"/>
    </location>
</feature>
<dbReference type="PANTHER" id="PTHR38434">
    <property type="entry name" value="BLL2549 PROTEIN"/>
    <property type="match status" value="1"/>
</dbReference>
<feature type="transmembrane region" description="Helical" evidence="1">
    <location>
        <begin position="310"/>
        <end position="329"/>
    </location>
</feature>
<proteinExistence type="predicted"/>
<feature type="transmembrane region" description="Helical" evidence="1">
    <location>
        <begin position="285"/>
        <end position="304"/>
    </location>
</feature>
<keyword evidence="3" id="KW-1185">Reference proteome</keyword>
<keyword evidence="1" id="KW-0812">Transmembrane</keyword>
<gene>
    <name evidence="2" type="ORF">GCM10009811_22180</name>
</gene>
<feature type="transmembrane region" description="Helical" evidence="1">
    <location>
        <begin position="341"/>
        <end position="359"/>
    </location>
</feature>
<comment type="caution">
    <text evidence="2">The sequence shown here is derived from an EMBL/GenBank/DDBJ whole genome shotgun (WGS) entry which is preliminary data.</text>
</comment>
<sequence length="640" mass="64677">MSSRTQAPGATPETQWGMAEKTLDAVRVLEAEFAEAMSRMYAVGNGLAALRQRLLLEQGQGPVAVAAPQGAAAPAAGPILPPPIAPAPAGHLAAGADLSNGRIPAQGGKAETGEAPVAWWQREGMVVRLLGVAGAGVLLIGVALLLAYAVQHGYLGPVARVAGAGVLAVGLIGVAHRLHRDPARATGAWAIASAGYATAYLDVLAMTRIYDWLPVPAGLALAGLVAGSGVLLARAWDSQFLALVTVGGVAALAPAVSSPTDPVTAAFLVILAIATFPAHLGRSWLALHVLRVAPAALALIALGSHDHREASLAMAVVLAAVDLGTTFLAAHGKTASRQPMLLPPVLGVSALPVFAIAGAGLVPSWLVAAVAALAYLMVALLTRRESRPALLKVAPAAGILGIAFAIQAAVVDTATSWQLPAFTAVVLAVVAGLHLPGRRESWQVIVAGLLSFAAVALTAPITAHLTARATATTYVHLPELLAVLATGLALALLHGPAQAYAAAQDPDSHPHRNPTRLTLLLAVPALVAFGAAVVCAGVLVGRRFATPASGFVTGQGLATLLIAGVAAYLLMHGLSRSRDAALALRAGLALAGCAVAKLLLFDLATLDGIVRIVAFLGAGLALLAMGTGYARALDRARQAP</sequence>
<feature type="transmembrane region" description="Helical" evidence="1">
    <location>
        <begin position="129"/>
        <end position="148"/>
    </location>
</feature>
<reference evidence="2 3" key="1">
    <citation type="journal article" date="2019" name="Int. J. Syst. Evol. Microbiol.">
        <title>The Global Catalogue of Microorganisms (GCM) 10K type strain sequencing project: providing services to taxonomists for standard genome sequencing and annotation.</title>
        <authorList>
            <consortium name="The Broad Institute Genomics Platform"/>
            <consortium name="The Broad Institute Genome Sequencing Center for Infectious Disease"/>
            <person name="Wu L."/>
            <person name="Ma J."/>
        </authorList>
    </citation>
    <scope>NUCLEOTIDE SEQUENCE [LARGE SCALE GENOMIC DNA]</scope>
    <source>
        <strain evidence="2 3">JCM 15592</strain>
    </source>
</reference>
<keyword evidence="1" id="KW-1133">Transmembrane helix</keyword>
<dbReference type="Proteomes" id="UP001499938">
    <property type="component" value="Unassembled WGS sequence"/>
</dbReference>
<feature type="transmembrane region" description="Helical" evidence="1">
    <location>
        <begin position="365"/>
        <end position="382"/>
    </location>
</feature>
<dbReference type="Pfam" id="PF10101">
    <property type="entry name" value="DUF2339"/>
    <property type="match status" value="1"/>
</dbReference>
<feature type="transmembrane region" description="Helical" evidence="1">
    <location>
        <begin position="417"/>
        <end position="435"/>
    </location>
</feature>
<keyword evidence="1" id="KW-0472">Membrane</keyword>
<feature type="transmembrane region" description="Helical" evidence="1">
    <location>
        <begin position="263"/>
        <end position="280"/>
    </location>
</feature>
<dbReference type="EMBL" id="BAAAPO010000036">
    <property type="protein sequence ID" value="GAA1797630.1"/>
    <property type="molecule type" value="Genomic_DNA"/>
</dbReference>
<feature type="transmembrane region" description="Helical" evidence="1">
    <location>
        <begin position="212"/>
        <end position="233"/>
    </location>
</feature>
<evidence type="ECO:0000313" key="3">
    <source>
        <dbReference type="Proteomes" id="UP001499938"/>
    </source>
</evidence>
<dbReference type="InterPro" id="IPR019286">
    <property type="entry name" value="DUF2339_TM"/>
</dbReference>
<evidence type="ECO:0000256" key="1">
    <source>
        <dbReference type="SAM" id="Phobius"/>
    </source>
</evidence>
<accession>A0ABN2LS37</accession>
<dbReference type="PANTHER" id="PTHR38434:SF1">
    <property type="entry name" value="BLL2549 PROTEIN"/>
    <property type="match status" value="1"/>
</dbReference>
<feature type="transmembrane region" description="Helical" evidence="1">
    <location>
        <begin position="240"/>
        <end position="257"/>
    </location>
</feature>
<evidence type="ECO:0000313" key="2">
    <source>
        <dbReference type="EMBL" id="GAA1797630.1"/>
    </source>
</evidence>
<feature type="transmembrane region" description="Helical" evidence="1">
    <location>
        <begin position="517"/>
        <end position="540"/>
    </location>
</feature>